<dbReference type="InterPro" id="IPR030382">
    <property type="entry name" value="MeTrfase_TRM5/TYW2"/>
</dbReference>
<comment type="subcellular location">
    <subcellularLocation>
        <location evidence="10">Mitochondrion matrix</location>
    </subcellularLocation>
    <subcellularLocation>
        <location evidence="10">Nucleus</location>
    </subcellularLocation>
    <subcellularLocation>
        <location evidence="10">Cytoplasm</location>
    </subcellularLocation>
    <text evidence="10">Predominantly in the mitochondria and in the nucleus.</text>
</comment>
<dbReference type="HAMAP" id="MF_03152">
    <property type="entry name" value="TRM5"/>
    <property type="match status" value="1"/>
</dbReference>
<feature type="binding site" evidence="10">
    <location>
        <begin position="480"/>
        <end position="481"/>
    </location>
    <ligand>
        <name>S-adenosyl-L-methionine</name>
        <dbReference type="ChEBI" id="CHEBI:59789"/>
    </ligand>
</feature>
<evidence type="ECO:0000256" key="10">
    <source>
        <dbReference type="HAMAP-Rule" id="MF_03152"/>
    </source>
</evidence>
<comment type="function">
    <text evidence="10">Specifically methylates the N1 position of guanosine-37 in various cytoplasmic and mitochondrial tRNAs. Methylation is not dependent on the nature of the nucleoside 5' of the target nucleoside. This is the first step in the biosynthesis of wybutosine (yW), a modified base adjacent to the anticodon of tRNAs and required for accurate decoding.</text>
</comment>
<dbReference type="AlphaFoldDB" id="A0A2I0AAR3"/>
<comment type="subunit">
    <text evidence="10">Monomer.</text>
</comment>
<evidence type="ECO:0000313" key="14">
    <source>
        <dbReference type="Proteomes" id="UP000236161"/>
    </source>
</evidence>
<dbReference type="Pfam" id="PF02475">
    <property type="entry name" value="TRM5-TYW2_MTfase"/>
    <property type="match status" value="1"/>
</dbReference>
<keyword evidence="6 10" id="KW-0819">tRNA processing</keyword>
<dbReference type="PROSITE" id="PS51684">
    <property type="entry name" value="SAM_MT_TRM5_TYW2"/>
    <property type="match status" value="1"/>
</dbReference>
<evidence type="ECO:0000259" key="12">
    <source>
        <dbReference type="PROSITE" id="PS51684"/>
    </source>
</evidence>
<evidence type="ECO:0000256" key="11">
    <source>
        <dbReference type="SAM" id="MobiDB-lite"/>
    </source>
</evidence>
<dbReference type="InterPro" id="IPR056744">
    <property type="entry name" value="TRM5/TYW2-like_N"/>
</dbReference>
<dbReference type="Gene3D" id="3.40.50.150">
    <property type="entry name" value="Vaccinia Virus protein VP39"/>
    <property type="match status" value="1"/>
</dbReference>
<keyword evidence="8 10" id="KW-0539">Nucleus</keyword>
<keyword evidence="14" id="KW-1185">Reference proteome</keyword>
<dbReference type="InterPro" id="IPR029063">
    <property type="entry name" value="SAM-dependent_MTases_sf"/>
</dbReference>
<dbReference type="OrthoDB" id="408788at2759"/>
<evidence type="ECO:0000256" key="2">
    <source>
        <dbReference type="ARBA" id="ARBA00022490"/>
    </source>
</evidence>
<dbReference type="GO" id="GO:0052906">
    <property type="term" value="F:tRNA (guanine(37)-N1)-methyltransferase activity"/>
    <property type="evidence" value="ECO:0007669"/>
    <property type="project" value="UniProtKB-UniRule"/>
</dbReference>
<keyword evidence="3 10" id="KW-0489">Methyltransferase</keyword>
<feature type="region of interest" description="Disordered" evidence="11">
    <location>
        <begin position="138"/>
        <end position="157"/>
    </location>
</feature>
<dbReference type="GO" id="GO:0002939">
    <property type="term" value="P:tRNA N1-guanine methylation"/>
    <property type="evidence" value="ECO:0007669"/>
    <property type="project" value="TreeGrafter"/>
</dbReference>
<feature type="binding site" evidence="10">
    <location>
        <position position="414"/>
    </location>
    <ligand>
        <name>S-adenosyl-L-methionine</name>
        <dbReference type="ChEBI" id="CHEBI:59789"/>
    </ligand>
</feature>
<dbReference type="InterPro" id="IPR056743">
    <property type="entry name" value="TRM5-TYW2-like_MTfase"/>
</dbReference>
<dbReference type="PANTHER" id="PTHR23245:SF43">
    <property type="entry name" value="TRNA (GUANINE(37)-N1)-METHYLTRANSFERASE 2"/>
    <property type="match status" value="1"/>
</dbReference>
<evidence type="ECO:0000256" key="1">
    <source>
        <dbReference type="ARBA" id="ARBA00009775"/>
    </source>
</evidence>
<accession>A0A2I0AAR3</accession>
<dbReference type="InterPro" id="IPR025792">
    <property type="entry name" value="tRNA_Gua_MeTrfase_euk"/>
</dbReference>
<evidence type="ECO:0000256" key="6">
    <source>
        <dbReference type="ARBA" id="ARBA00022694"/>
    </source>
</evidence>
<keyword evidence="2 10" id="KW-0963">Cytoplasm</keyword>
<reference evidence="13 14" key="1">
    <citation type="journal article" date="2017" name="Nature">
        <title>The Apostasia genome and the evolution of orchids.</title>
        <authorList>
            <person name="Zhang G.Q."/>
            <person name="Liu K.W."/>
            <person name="Li Z."/>
            <person name="Lohaus R."/>
            <person name="Hsiao Y.Y."/>
            <person name="Niu S.C."/>
            <person name="Wang J.Y."/>
            <person name="Lin Y.C."/>
            <person name="Xu Q."/>
            <person name="Chen L.J."/>
            <person name="Yoshida K."/>
            <person name="Fujiwara S."/>
            <person name="Wang Z.W."/>
            <person name="Zhang Y.Q."/>
            <person name="Mitsuda N."/>
            <person name="Wang M."/>
            <person name="Liu G.H."/>
            <person name="Pecoraro L."/>
            <person name="Huang H.X."/>
            <person name="Xiao X.J."/>
            <person name="Lin M."/>
            <person name="Wu X.Y."/>
            <person name="Wu W.L."/>
            <person name="Chen Y.Y."/>
            <person name="Chang S.B."/>
            <person name="Sakamoto S."/>
            <person name="Ohme-Takagi M."/>
            <person name="Yagi M."/>
            <person name="Zeng S.J."/>
            <person name="Shen C.Y."/>
            <person name="Yeh C.M."/>
            <person name="Luo Y.B."/>
            <person name="Tsai W.C."/>
            <person name="Van de Peer Y."/>
            <person name="Liu Z.J."/>
        </authorList>
    </citation>
    <scope>NUCLEOTIDE SEQUENCE [LARGE SCALE GENOMIC DNA]</scope>
    <source>
        <strain evidence="14">cv. Shenzhen</strain>
        <tissue evidence="13">Stem</tissue>
    </source>
</reference>
<dbReference type="SUPFAM" id="SSF53335">
    <property type="entry name" value="S-adenosyl-L-methionine-dependent methyltransferases"/>
    <property type="match status" value="1"/>
</dbReference>
<dbReference type="Pfam" id="PF25133">
    <property type="entry name" value="TYW2_N_2"/>
    <property type="match status" value="1"/>
</dbReference>
<comment type="similarity">
    <text evidence="10">Belongs to the TRM5 / TYW2 family.</text>
</comment>
<dbReference type="Gene3D" id="3.30.300.110">
    <property type="entry name" value="Met-10+ protein-like domains"/>
    <property type="match status" value="1"/>
</dbReference>
<dbReference type="GO" id="GO:0005634">
    <property type="term" value="C:nucleus"/>
    <property type="evidence" value="ECO:0007669"/>
    <property type="project" value="UniProtKB-SubCell"/>
</dbReference>
<evidence type="ECO:0000256" key="5">
    <source>
        <dbReference type="ARBA" id="ARBA00022691"/>
    </source>
</evidence>
<feature type="binding site" evidence="10">
    <location>
        <begin position="452"/>
        <end position="453"/>
    </location>
    <ligand>
        <name>S-adenosyl-L-methionine</name>
        <dbReference type="ChEBI" id="CHEBI:59789"/>
    </ligand>
</feature>
<keyword evidence="7 10" id="KW-0496">Mitochondrion</keyword>
<dbReference type="FunFam" id="3.30.300.110:FF:000001">
    <property type="entry name" value="tRNA (guanine(37)-N1)-methyltransferase"/>
    <property type="match status" value="1"/>
</dbReference>
<dbReference type="PANTHER" id="PTHR23245">
    <property type="entry name" value="TRNA METHYLTRANSFERASE"/>
    <property type="match status" value="1"/>
</dbReference>
<feature type="domain" description="SAM-dependent methyltransferase TRM5/TYW2-type" evidence="12">
    <location>
        <begin position="324"/>
        <end position="586"/>
    </location>
</feature>
<gene>
    <name evidence="13" type="ORF">AXF42_Ash001612</name>
</gene>
<name>A0A2I0AAR3_9ASPA</name>
<sequence length="591" mass="66653">MVCSTVSASPVRPVPALILSSSLCRTSLLSSTCCVQTPTLSITLTADSNRYGPSLLHLQRPPSVSSDGDGESDLEQCSTIDRSAFTRTFTVAALRVSAADCSNLERRLRGHLLNWPRVRNVARVPGDDLEPDIRSLLRDEEGDGGQRLNSLASRAGGESDAERKVLSPVLYRDKLAKEFNYRGFLKFRSLAKMSRPKKKKRRTKEQLVHTLLANGVGKKDYSVIEILREVDKEEDLSGLLGDEFRPGRWRGPTRLLLLDERYADKGMEELPEAVKAVMAGGTLYSEYPVIELVQCQLKLFYDYWPVNEILESILPAGMIVPTGFETVGHIAHLNLRDEHLVYKKLIAQVVLDKNRPKIQTVVNKVDTIQNDYRTMQLEVLAGNHSLVTAVIENGLRFQVDLAKVFWNSRLATERQRLVSCFASSDVVCDVFSGVGPITISAAKKVKYVYANDINPHAVEYLERNVILNKLDRKVKVFNMDGRRFIESLFSVRRLYPITQVVMHLPNDSIEFLVAFQGIYKTRERGEECSLPRIHVYGFSKADNPEFDIHERINMVLCKTVVDIETHRVRLVAPGKWMLCASFLLPENVAFT</sequence>
<comment type="caution">
    <text evidence="10">Lacks conserved residue(s) required for the propagation of feature annotation.</text>
</comment>
<dbReference type="GO" id="GO:0005759">
    <property type="term" value="C:mitochondrial matrix"/>
    <property type="evidence" value="ECO:0007669"/>
    <property type="project" value="UniProtKB-SubCell"/>
</dbReference>
<dbReference type="CDD" id="cd02440">
    <property type="entry name" value="AdoMet_MTases"/>
    <property type="match status" value="1"/>
</dbReference>
<protein>
    <recommendedName>
        <fullName evidence="10">tRNA (guanine(37)-N1)-methyltransferase</fullName>
        <ecNumber evidence="10">2.1.1.228</ecNumber>
    </recommendedName>
    <alternativeName>
        <fullName evidence="10">M1G-methyltransferase</fullName>
    </alternativeName>
    <alternativeName>
        <fullName evidence="10">tRNA [GM37] methyltransferase</fullName>
    </alternativeName>
    <alternativeName>
        <fullName evidence="10">tRNA methyltransferase 5 homolog</fullName>
    </alternativeName>
</protein>
<dbReference type="EMBL" id="KZ452001">
    <property type="protein sequence ID" value="PKA52631.1"/>
    <property type="molecule type" value="Genomic_DNA"/>
</dbReference>
<dbReference type="FunFam" id="3.40.50.150:FF:000225">
    <property type="entry name" value="tRNA (guanine(37)-N1)-methyltransferase"/>
    <property type="match status" value="1"/>
</dbReference>
<evidence type="ECO:0000256" key="7">
    <source>
        <dbReference type="ARBA" id="ARBA00023128"/>
    </source>
</evidence>
<evidence type="ECO:0000256" key="4">
    <source>
        <dbReference type="ARBA" id="ARBA00022679"/>
    </source>
</evidence>
<dbReference type="Proteomes" id="UP000236161">
    <property type="component" value="Unassembled WGS sequence"/>
</dbReference>
<dbReference type="EC" id="2.1.1.228" evidence="10"/>
<evidence type="ECO:0000256" key="8">
    <source>
        <dbReference type="ARBA" id="ARBA00023242"/>
    </source>
</evidence>
<comment type="similarity">
    <text evidence="1">Belongs to the class I-like SAM-binding methyltransferase superfamily. TRM5/TYW2 family.</text>
</comment>
<keyword evidence="4 10" id="KW-0808">Transferase</keyword>
<proteinExistence type="inferred from homology"/>
<organism evidence="13 14">
    <name type="scientific">Apostasia shenzhenica</name>
    <dbReference type="NCBI Taxonomy" id="1088818"/>
    <lineage>
        <taxon>Eukaryota</taxon>
        <taxon>Viridiplantae</taxon>
        <taxon>Streptophyta</taxon>
        <taxon>Embryophyta</taxon>
        <taxon>Tracheophyta</taxon>
        <taxon>Spermatophyta</taxon>
        <taxon>Magnoliopsida</taxon>
        <taxon>Liliopsida</taxon>
        <taxon>Asparagales</taxon>
        <taxon>Orchidaceae</taxon>
        <taxon>Apostasioideae</taxon>
        <taxon>Apostasia</taxon>
    </lineage>
</organism>
<dbReference type="STRING" id="1088818.A0A2I0AAR3"/>
<evidence type="ECO:0000313" key="13">
    <source>
        <dbReference type="EMBL" id="PKA52631.1"/>
    </source>
</evidence>
<evidence type="ECO:0000256" key="9">
    <source>
        <dbReference type="ARBA" id="ARBA00047783"/>
    </source>
</evidence>
<dbReference type="GO" id="GO:0070901">
    <property type="term" value="P:mitochondrial tRNA methylation"/>
    <property type="evidence" value="ECO:0007669"/>
    <property type="project" value="UniProtKB-ARBA"/>
</dbReference>
<comment type="catalytic activity">
    <reaction evidence="9 10">
        <text>guanosine(37) in tRNA + S-adenosyl-L-methionine = N(1)-methylguanosine(37) in tRNA + S-adenosyl-L-homocysteine + H(+)</text>
        <dbReference type="Rhea" id="RHEA:36899"/>
        <dbReference type="Rhea" id="RHEA-COMP:10145"/>
        <dbReference type="Rhea" id="RHEA-COMP:10147"/>
        <dbReference type="ChEBI" id="CHEBI:15378"/>
        <dbReference type="ChEBI" id="CHEBI:57856"/>
        <dbReference type="ChEBI" id="CHEBI:59789"/>
        <dbReference type="ChEBI" id="CHEBI:73542"/>
        <dbReference type="ChEBI" id="CHEBI:74269"/>
        <dbReference type="EC" id="2.1.1.228"/>
    </reaction>
</comment>
<evidence type="ECO:0000256" key="3">
    <source>
        <dbReference type="ARBA" id="ARBA00022603"/>
    </source>
</evidence>
<keyword evidence="5 10" id="KW-0949">S-adenosyl-L-methionine</keyword>